<dbReference type="AlphaFoldDB" id="A0A6G1JJM2"/>
<evidence type="ECO:0000256" key="15">
    <source>
        <dbReference type="SAM" id="Phobius"/>
    </source>
</evidence>
<evidence type="ECO:0000256" key="12">
    <source>
        <dbReference type="ARBA" id="ARBA00023288"/>
    </source>
</evidence>
<keyword evidence="6" id="KW-0325">Glycoprotein</keyword>
<dbReference type="OrthoDB" id="3800595at2759"/>
<keyword evidence="19" id="KW-1185">Reference proteome</keyword>
<feature type="signal peptide" evidence="16">
    <location>
        <begin position="1"/>
        <end position="18"/>
    </location>
</feature>
<dbReference type="PROSITE" id="PS52012">
    <property type="entry name" value="CFEM"/>
    <property type="match status" value="1"/>
</dbReference>
<reference evidence="18" key="1">
    <citation type="journal article" date="2020" name="Stud. Mycol.">
        <title>101 Dothideomycetes genomes: a test case for predicting lifestyles and emergence of pathogens.</title>
        <authorList>
            <person name="Haridas S."/>
            <person name="Albert R."/>
            <person name="Binder M."/>
            <person name="Bloem J."/>
            <person name="Labutti K."/>
            <person name="Salamov A."/>
            <person name="Andreopoulos B."/>
            <person name="Baker S."/>
            <person name="Barry K."/>
            <person name="Bills G."/>
            <person name="Bluhm B."/>
            <person name="Cannon C."/>
            <person name="Castanera R."/>
            <person name="Culley D."/>
            <person name="Daum C."/>
            <person name="Ezra D."/>
            <person name="Gonzalez J."/>
            <person name="Henrissat B."/>
            <person name="Kuo A."/>
            <person name="Liang C."/>
            <person name="Lipzen A."/>
            <person name="Lutzoni F."/>
            <person name="Magnuson J."/>
            <person name="Mondo S."/>
            <person name="Nolan M."/>
            <person name="Ohm R."/>
            <person name="Pangilinan J."/>
            <person name="Park H.-J."/>
            <person name="Ramirez L."/>
            <person name="Alfaro M."/>
            <person name="Sun H."/>
            <person name="Tritt A."/>
            <person name="Yoshinaga Y."/>
            <person name="Zwiers L.-H."/>
            <person name="Turgeon B."/>
            <person name="Goodwin S."/>
            <person name="Spatafora J."/>
            <person name="Crous P."/>
            <person name="Grigoriev I."/>
        </authorList>
    </citation>
    <scope>NUCLEOTIDE SEQUENCE</scope>
    <source>
        <strain evidence="18">CBS 122367</strain>
    </source>
</reference>
<evidence type="ECO:0000256" key="7">
    <source>
        <dbReference type="ARBA" id="ARBA00022692"/>
    </source>
</evidence>
<evidence type="ECO:0000256" key="16">
    <source>
        <dbReference type="SAM" id="SignalP"/>
    </source>
</evidence>
<keyword evidence="13" id="KW-0479">Metal-binding</keyword>
<evidence type="ECO:0000256" key="11">
    <source>
        <dbReference type="ARBA" id="ARBA00023157"/>
    </source>
</evidence>
<feature type="compositionally biased region" description="Low complexity" evidence="14">
    <location>
        <begin position="291"/>
        <end position="322"/>
    </location>
</feature>
<evidence type="ECO:0000256" key="5">
    <source>
        <dbReference type="ARBA" id="ARBA00022525"/>
    </source>
</evidence>
<evidence type="ECO:0000313" key="18">
    <source>
        <dbReference type="EMBL" id="KAF2690686.1"/>
    </source>
</evidence>
<sequence length="347" mass="36447">MLRATFVLGLIAAEFVASQSLPPCANTCVGKTKTRCKPTDFACACSDGKYLPCLTKCIDKTCDAQSRTQAHGFLASLCEAVGYPIEEAQAPAGAIVEMLNLARVPAKKAFVVKQHIVERQLDSALPTLSSTLDSETLSSTVVTTLPTARPTGDTSSITRSATGTARTGTSRTSGAATATGAANPTNNDNGGGSGGLSTGAKVGLGVGIPLGVAVIVGLVTLGFFLGRRNRRQDAPANLQPDAPEMLQQPYKAGPVGPAELDQSAQYIGQEMPTQHNTAEMPVGSPQPGYMQPVYGWQPGQQPQGGQQQFPQYGQQPQTMQAQYPPPGQQWPQQTQPPAELPERMRSP</sequence>
<keyword evidence="10 15" id="KW-0472">Membrane</keyword>
<feature type="region of interest" description="Disordered" evidence="14">
    <location>
        <begin position="288"/>
        <end position="347"/>
    </location>
</feature>
<dbReference type="InterPro" id="IPR051694">
    <property type="entry name" value="Immunoregulatory_rcpt-like"/>
</dbReference>
<evidence type="ECO:0000313" key="19">
    <source>
        <dbReference type="Proteomes" id="UP000799291"/>
    </source>
</evidence>
<organism evidence="18 19">
    <name type="scientific">Lentithecium fluviatile CBS 122367</name>
    <dbReference type="NCBI Taxonomy" id="1168545"/>
    <lineage>
        <taxon>Eukaryota</taxon>
        <taxon>Fungi</taxon>
        <taxon>Dikarya</taxon>
        <taxon>Ascomycota</taxon>
        <taxon>Pezizomycotina</taxon>
        <taxon>Dothideomycetes</taxon>
        <taxon>Pleosporomycetidae</taxon>
        <taxon>Pleosporales</taxon>
        <taxon>Massarineae</taxon>
        <taxon>Lentitheciaceae</taxon>
        <taxon>Lentithecium</taxon>
    </lineage>
</organism>
<feature type="domain" description="CFEM" evidence="17">
    <location>
        <begin position="1"/>
        <end position="105"/>
    </location>
</feature>
<evidence type="ECO:0000256" key="2">
    <source>
        <dbReference type="ARBA" id="ARBA00004589"/>
    </source>
</evidence>
<accession>A0A6G1JJM2</accession>
<comment type="similarity">
    <text evidence="4">Belongs to the RBT5 family.</text>
</comment>
<dbReference type="GO" id="GO:0046872">
    <property type="term" value="F:metal ion binding"/>
    <property type="evidence" value="ECO:0007669"/>
    <property type="project" value="UniProtKB-UniRule"/>
</dbReference>
<name>A0A6G1JJM2_9PLEO</name>
<comment type="caution">
    <text evidence="13">Lacks conserved residue(s) required for the propagation of feature annotation.</text>
</comment>
<comment type="subcellular location">
    <subcellularLocation>
        <location evidence="2">Membrane</location>
        <topology evidence="2">Lipid-anchor</topology>
        <topology evidence="2">GPI-anchor</topology>
    </subcellularLocation>
    <subcellularLocation>
        <location evidence="1">Membrane</location>
        <topology evidence="1">Single-pass membrane protein</topology>
    </subcellularLocation>
    <subcellularLocation>
        <location evidence="3">Secreted</location>
    </subcellularLocation>
</comment>
<feature type="transmembrane region" description="Helical" evidence="15">
    <location>
        <begin position="202"/>
        <end position="225"/>
    </location>
</feature>
<dbReference type="Proteomes" id="UP000799291">
    <property type="component" value="Unassembled WGS sequence"/>
</dbReference>
<evidence type="ECO:0000256" key="14">
    <source>
        <dbReference type="SAM" id="MobiDB-lite"/>
    </source>
</evidence>
<keyword evidence="12" id="KW-0449">Lipoprotein</keyword>
<feature type="compositionally biased region" description="Low complexity" evidence="14">
    <location>
        <begin position="154"/>
        <end position="188"/>
    </location>
</feature>
<evidence type="ECO:0000259" key="17">
    <source>
        <dbReference type="PROSITE" id="PS52012"/>
    </source>
</evidence>
<keyword evidence="8 16" id="KW-0732">Signal</keyword>
<keyword evidence="6" id="KW-0336">GPI-anchor</keyword>
<evidence type="ECO:0000256" key="4">
    <source>
        <dbReference type="ARBA" id="ARBA00010031"/>
    </source>
</evidence>
<feature type="disulfide bond" evidence="13">
    <location>
        <begin position="45"/>
        <end position="78"/>
    </location>
</feature>
<evidence type="ECO:0000256" key="6">
    <source>
        <dbReference type="ARBA" id="ARBA00022622"/>
    </source>
</evidence>
<dbReference type="PANTHER" id="PTHR15549:SF30">
    <property type="entry name" value="MID2 DOMAIN-CONTAINING PROTEIN"/>
    <property type="match status" value="1"/>
</dbReference>
<evidence type="ECO:0000256" key="10">
    <source>
        <dbReference type="ARBA" id="ARBA00023136"/>
    </source>
</evidence>
<evidence type="ECO:0000256" key="1">
    <source>
        <dbReference type="ARBA" id="ARBA00004167"/>
    </source>
</evidence>
<dbReference type="GO" id="GO:0098552">
    <property type="term" value="C:side of membrane"/>
    <property type="evidence" value="ECO:0007669"/>
    <property type="project" value="UniProtKB-KW"/>
</dbReference>
<proteinExistence type="inferred from homology"/>
<dbReference type="EMBL" id="MU005570">
    <property type="protein sequence ID" value="KAF2690686.1"/>
    <property type="molecule type" value="Genomic_DNA"/>
</dbReference>
<dbReference type="InterPro" id="IPR008427">
    <property type="entry name" value="Extracellular_membr_CFEM_dom"/>
</dbReference>
<keyword evidence="11 13" id="KW-1015">Disulfide bond</keyword>
<keyword evidence="13" id="KW-0408">Iron</keyword>
<keyword evidence="13" id="KW-0349">Heme</keyword>
<dbReference type="GO" id="GO:0005576">
    <property type="term" value="C:extracellular region"/>
    <property type="evidence" value="ECO:0007669"/>
    <property type="project" value="UniProtKB-SubCell"/>
</dbReference>
<evidence type="ECO:0000256" key="8">
    <source>
        <dbReference type="ARBA" id="ARBA00022729"/>
    </source>
</evidence>
<feature type="region of interest" description="Disordered" evidence="14">
    <location>
        <begin position="145"/>
        <end position="193"/>
    </location>
</feature>
<feature type="binding site" description="axial binding residue" evidence="13">
    <location>
        <position position="40"/>
    </location>
    <ligand>
        <name>heme</name>
        <dbReference type="ChEBI" id="CHEBI:30413"/>
    </ligand>
    <ligandPart>
        <name>Fe</name>
        <dbReference type="ChEBI" id="CHEBI:18248"/>
    </ligandPart>
</feature>
<keyword evidence="9 15" id="KW-1133">Transmembrane helix</keyword>
<evidence type="ECO:0000256" key="13">
    <source>
        <dbReference type="PROSITE-ProRule" id="PRU01356"/>
    </source>
</evidence>
<evidence type="ECO:0000256" key="3">
    <source>
        <dbReference type="ARBA" id="ARBA00004613"/>
    </source>
</evidence>
<keyword evidence="7 15" id="KW-0812">Transmembrane</keyword>
<protein>
    <recommendedName>
        <fullName evidence="17">CFEM domain-containing protein</fullName>
    </recommendedName>
</protein>
<evidence type="ECO:0000256" key="9">
    <source>
        <dbReference type="ARBA" id="ARBA00022989"/>
    </source>
</evidence>
<gene>
    <name evidence="18" type="ORF">K458DRAFT_412034</name>
</gene>
<dbReference type="GO" id="GO:0071944">
    <property type="term" value="C:cell periphery"/>
    <property type="evidence" value="ECO:0007669"/>
    <property type="project" value="UniProtKB-ARBA"/>
</dbReference>
<feature type="disulfide bond" evidence="13">
    <location>
        <begin position="36"/>
        <end position="43"/>
    </location>
</feature>
<dbReference type="PANTHER" id="PTHR15549">
    <property type="entry name" value="PAIRED IMMUNOGLOBULIN-LIKE TYPE 2 RECEPTOR"/>
    <property type="match status" value="1"/>
</dbReference>
<keyword evidence="5" id="KW-0964">Secreted</keyword>
<feature type="chain" id="PRO_5026236784" description="CFEM domain-containing protein" evidence="16">
    <location>
        <begin position="19"/>
        <end position="347"/>
    </location>
</feature>
<dbReference type="Pfam" id="PF05730">
    <property type="entry name" value="CFEM"/>
    <property type="match status" value="1"/>
</dbReference>